<dbReference type="AlphaFoldDB" id="S2J0Y0"/>
<organism evidence="2 3">
    <name type="scientific">Mucor circinelloides f. circinelloides (strain 1006PhL)</name>
    <name type="common">Mucormycosis agent</name>
    <name type="synonym">Calyptromyces circinelloides</name>
    <dbReference type="NCBI Taxonomy" id="1220926"/>
    <lineage>
        <taxon>Eukaryota</taxon>
        <taxon>Fungi</taxon>
        <taxon>Fungi incertae sedis</taxon>
        <taxon>Mucoromycota</taxon>
        <taxon>Mucoromycotina</taxon>
        <taxon>Mucoromycetes</taxon>
        <taxon>Mucorales</taxon>
        <taxon>Mucorineae</taxon>
        <taxon>Mucoraceae</taxon>
        <taxon>Mucor</taxon>
    </lineage>
</organism>
<dbReference type="OMA" id="NCYTECY"/>
<dbReference type="InParanoid" id="S2J0Y0"/>
<protein>
    <submittedName>
        <fullName evidence="2">Uncharacterized protein</fullName>
    </submittedName>
</protein>
<dbReference type="OrthoDB" id="2277098at2759"/>
<dbReference type="EMBL" id="KE124079">
    <property type="protein sequence ID" value="EPB83234.1"/>
    <property type="molecule type" value="Genomic_DNA"/>
</dbReference>
<dbReference type="Proteomes" id="UP000014254">
    <property type="component" value="Unassembled WGS sequence"/>
</dbReference>
<accession>S2J0Y0</accession>
<evidence type="ECO:0000313" key="3">
    <source>
        <dbReference type="Proteomes" id="UP000014254"/>
    </source>
</evidence>
<evidence type="ECO:0000313" key="2">
    <source>
        <dbReference type="EMBL" id="EPB83234.1"/>
    </source>
</evidence>
<sequence>MTHFKDIAHSKAPFSVCIVEFGCLKCGRRWSSANGSLEDYQKCKNCYTECYPVGSRTREPNKFGNENRQTYQGHNKELCGKCTRLGRSCMMLGNESDDDVDEISMYMNTREHCQDGNQPVIESYSPKEWPELATSAFRYLPKPQEKSNSNRIRLATTSNGMTSVGMTAAETLTNMIHSAREETSNELPDDFSIYEDHSEGSHEDNHHDAIAVTEIWDYESFDFDEDEDENYGEMHYNNISNRLDGELLINDDDSDEKEPQEEEPLAFGDDTDSESYFYQGDQSYFSSQDDTGYFSGIDGMSSDDGPYKKQMNNRLLRRGRKHVLQGRKTSLKLIVD</sequence>
<keyword evidence="3" id="KW-1185">Reference proteome</keyword>
<reference evidence="3" key="1">
    <citation type="submission" date="2013-05" db="EMBL/GenBank/DDBJ databases">
        <title>The Genome sequence of Mucor circinelloides f. circinelloides 1006PhL.</title>
        <authorList>
            <consortium name="The Broad Institute Genomics Platform"/>
            <person name="Cuomo C."/>
            <person name="Earl A."/>
            <person name="Findley K."/>
            <person name="Lee S.C."/>
            <person name="Walker B."/>
            <person name="Young S."/>
            <person name="Zeng Q."/>
            <person name="Gargeya S."/>
            <person name="Fitzgerald M."/>
            <person name="Haas B."/>
            <person name="Abouelleil A."/>
            <person name="Allen A.W."/>
            <person name="Alvarado L."/>
            <person name="Arachchi H.M."/>
            <person name="Berlin A.M."/>
            <person name="Chapman S.B."/>
            <person name="Gainer-Dewar J."/>
            <person name="Goldberg J."/>
            <person name="Griggs A."/>
            <person name="Gujja S."/>
            <person name="Hansen M."/>
            <person name="Howarth C."/>
            <person name="Imamovic A."/>
            <person name="Ireland A."/>
            <person name="Larimer J."/>
            <person name="McCowan C."/>
            <person name="Murphy C."/>
            <person name="Pearson M."/>
            <person name="Poon T.W."/>
            <person name="Priest M."/>
            <person name="Roberts A."/>
            <person name="Saif S."/>
            <person name="Shea T."/>
            <person name="Sisk P."/>
            <person name="Sykes S."/>
            <person name="Wortman J."/>
            <person name="Nusbaum C."/>
            <person name="Birren B."/>
        </authorList>
    </citation>
    <scope>NUCLEOTIDE SEQUENCE [LARGE SCALE GENOMIC DNA]</scope>
    <source>
        <strain evidence="3">1006PhL</strain>
    </source>
</reference>
<proteinExistence type="predicted"/>
<evidence type="ECO:0000256" key="1">
    <source>
        <dbReference type="SAM" id="MobiDB-lite"/>
    </source>
</evidence>
<feature type="region of interest" description="Disordered" evidence="1">
    <location>
        <begin position="250"/>
        <end position="273"/>
    </location>
</feature>
<dbReference type="VEuPathDB" id="FungiDB:HMPREF1544_10030"/>
<name>S2J0Y0_MUCC1</name>
<gene>
    <name evidence="2" type="ORF">HMPREF1544_10030</name>
</gene>